<keyword evidence="1" id="KW-0472">Membrane</keyword>
<dbReference type="Pfam" id="PF12486">
    <property type="entry name" value="VasL"/>
    <property type="match status" value="1"/>
</dbReference>
<name>A0A2N5EE85_9GAMM</name>
<protein>
    <recommendedName>
        <fullName evidence="6">Type VI secretion protein ImpA</fullName>
    </recommendedName>
</protein>
<evidence type="ECO:0000313" key="4">
    <source>
        <dbReference type="EMBL" id="PLR40807.1"/>
    </source>
</evidence>
<reference evidence="4 5" key="1">
    <citation type="submission" date="2017-12" db="EMBL/GenBank/DDBJ databases">
        <title>Characterization of six clinical isolates of Enterochimera gen. nov., a novel genus of the Yersiniaciae family and the three species Enterochimera arupensis sp. nov., Enterochimera coloradensis sp. nov, and Enterochimera californica sp. nov.</title>
        <authorList>
            <person name="Rossi A."/>
            <person name="Fisher M."/>
        </authorList>
    </citation>
    <scope>NUCLEOTIDE SEQUENCE [LARGE SCALE GENOMIC DNA]</scope>
    <source>
        <strain evidence="5">2015-Iso6</strain>
    </source>
</reference>
<dbReference type="Proteomes" id="UP000234240">
    <property type="component" value="Unassembled WGS sequence"/>
</dbReference>
<keyword evidence="1" id="KW-0812">Transmembrane</keyword>
<evidence type="ECO:0000259" key="2">
    <source>
        <dbReference type="Pfam" id="PF06812"/>
    </source>
</evidence>
<dbReference type="OrthoDB" id="5579595at2"/>
<feature type="transmembrane region" description="Helical" evidence="1">
    <location>
        <begin position="226"/>
        <end position="247"/>
    </location>
</feature>
<gene>
    <name evidence="4" type="ORF">CYR55_05885</name>
</gene>
<evidence type="ECO:0000256" key="1">
    <source>
        <dbReference type="SAM" id="Phobius"/>
    </source>
</evidence>
<sequence>MKDNSECRLKTGGDPRALADFGTLREELNKLTHPARPDVDWNRVESLSLSLFRQNGVELQTACWYTLARAHLAGIEGLNEGLAILEPLITHHWAVLWPQPVEVRITLLSGLSQRLQAVVRTLNLTYTALPLLYQAQQHLRAMQVQCQRLALQKVSQMEALLVFMHNAAIRLEKEAIHQDEAVMPLPPQAHIAGVAAPRLSVARPVMVRLPEKAAAPVKPYRAWKGFVAGVLTTLVLGGAGLWGWQYLHPRLTLLPVAASEHALTELSRQSPLWLQHYGFALAAQAQPPESEVLNAQWQQHITANALPPEALPAWHQGMEGLRALTAQLNALDERKGKYLTGSELKSMVFAITQNFERSVPAEAQLYVLGQTPPGEPLPAALVSQTDRHLHQLLNRYMLIKQQAESSGHLP</sequence>
<dbReference type="Pfam" id="PF06812">
    <property type="entry name" value="ImpA_N"/>
    <property type="match status" value="1"/>
</dbReference>
<keyword evidence="5" id="KW-1185">Reference proteome</keyword>
<organism evidence="4 5">
    <name type="scientific">Chimaeribacter californicus</name>
    <dbReference type="NCBI Taxonomy" id="2060067"/>
    <lineage>
        <taxon>Bacteria</taxon>
        <taxon>Pseudomonadati</taxon>
        <taxon>Pseudomonadota</taxon>
        <taxon>Gammaproteobacteria</taxon>
        <taxon>Enterobacterales</taxon>
        <taxon>Yersiniaceae</taxon>
        <taxon>Chimaeribacter</taxon>
    </lineage>
</organism>
<evidence type="ECO:0008006" key="6">
    <source>
        <dbReference type="Google" id="ProtNLM"/>
    </source>
</evidence>
<dbReference type="EMBL" id="PJZF01000003">
    <property type="protein sequence ID" value="PLR40807.1"/>
    <property type="molecule type" value="Genomic_DNA"/>
</dbReference>
<dbReference type="PANTHER" id="PTHR37024">
    <property type="entry name" value="TYPE VI SECRETION SYSTEM DUF2094 AND IMPA-RELATED DOMAIN PROTEIN"/>
    <property type="match status" value="1"/>
</dbReference>
<proteinExistence type="predicted"/>
<evidence type="ECO:0000313" key="5">
    <source>
        <dbReference type="Proteomes" id="UP000234240"/>
    </source>
</evidence>
<evidence type="ECO:0000259" key="3">
    <source>
        <dbReference type="Pfam" id="PF12486"/>
    </source>
</evidence>
<keyword evidence="1" id="KW-1133">Transmembrane helix</keyword>
<dbReference type="InterPro" id="IPR010657">
    <property type="entry name" value="ImpA_N"/>
</dbReference>
<dbReference type="PANTHER" id="PTHR37024:SF5">
    <property type="entry name" value="IMPA N-TERMINAL DOMAIN-CONTAINING PROTEIN"/>
    <property type="match status" value="1"/>
</dbReference>
<accession>A0A2N5EE85</accession>
<dbReference type="RefSeq" id="WP_101815219.1">
    <property type="nucleotide sequence ID" value="NZ_PJZF01000003.1"/>
</dbReference>
<dbReference type="InterPro" id="IPR021069">
    <property type="entry name" value="ImpA_C"/>
</dbReference>
<feature type="domain" description="ImpA N-terminal" evidence="2">
    <location>
        <begin position="11"/>
        <end position="111"/>
    </location>
</feature>
<dbReference type="AlphaFoldDB" id="A0A2N5EE85"/>
<feature type="domain" description="ImpA C-terminal" evidence="3">
    <location>
        <begin position="261"/>
        <end position="398"/>
    </location>
</feature>
<comment type="caution">
    <text evidence="4">The sequence shown here is derived from an EMBL/GenBank/DDBJ whole genome shotgun (WGS) entry which is preliminary data.</text>
</comment>